<evidence type="ECO:0000313" key="2">
    <source>
        <dbReference type="Proteomes" id="UP000595437"/>
    </source>
</evidence>
<organism evidence="1 2">
    <name type="scientific">Caligus rogercresseyi</name>
    <name type="common">Sea louse</name>
    <dbReference type="NCBI Taxonomy" id="217165"/>
    <lineage>
        <taxon>Eukaryota</taxon>
        <taxon>Metazoa</taxon>
        <taxon>Ecdysozoa</taxon>
        <taxon>Arthropoda</taxon>
        <taxon>Crustacea</taxon>
        <taxon>Multicrustacea</taxon>
        <taxon>Hexanauplia</taxon>
        <taxon>Copepoda</taxon>
        <taxon>Siphonostomatoida</taxon>
        <taxon>Caligidae</taxon>
        <taxon>Caligus</taxon>
    </lineage>
</organism>
<name>A0A7T8GZ91_CALRO</name>
<accession>A0A7T8GZ91</accession>
<gene>
    <name evidence="1" type="ORF">FKW44_014667</name>
</gene>
<reference evidence="2" key="1">
    <citation type="submission" date="2021-01" db="EMBL/GenBank/DDBJ databases">
        <title>Caligus Genome Assembly.</title>
        <authorList>
            <person name="Gallardo-Escarate C."/>
        </authorList>
    </citation>
    <scope>NUCLEOTIDE SEQUENCE [LARGE SCALE GENOMIC DNA]</scope>
</reference>
<sequence>MGLSPTAGIPMFGGGGRTRVRRRCLCRDRSDYAPGTCYPSKNFSARYDFRFVIAPSE</sequence>
<dbReference type="AlphaFoldDB" id="A0A7T8GZ91"/>
<protein>
    <submittedName>
        <fullName evidence="1">Uncharacterized protein</fullName>
    </submittedName>
</protein>
<keyword evidence="2" id="KW-1185">Reference proteome</keyword>
<proteinExistence type="predicted"/>
<dbReference type="Proteomes" id="UP000595437">
    <property type="component" value="Chromosome 9"/>
</dbReference>
<evidence type="ECO:0000313" key="1">
    <source>
        <dbReference type="EMBL" id="QQP40574.1"/>
    </source>
</evidence>
<dbReference type="EMBL" id="CP045898">
    <property type="protein sequence ID" value="QQP40574.1"/>
    <property type="molecule type" value="Genomic_DNA"/>
</dbReference>